<dbReference type="EMBL" id="AOLP01000009">
    <property type="protein sequence ID" value="EMA06096.1"/>
    <property type="molecule type" value="Genomic_DNA"/>
</dbReference>
<protein>
    <submittedName>
        <fullName evidence="3">Uncharacterized protein</fullName>
    </submittedName>
</protein>
<feature type="transmembrane region" description="Helical" evidence="2">
    <location>
        <begin position="155"/>
        <end position="181"/>
    </location>
</feature>
<dbReference type="Proteomes" id="UP000011553">
    <property type="component" value="Unassembled WGS sequence"/>
</dbReference>
<evidence type="ECO:0000313" key="4">
    <source>
        <dbReference type="Proteomes" id="UP000011553"/>
    </source>
</evidence>
<evidence type="ECO:0000256" key="1">
    <source>
        <dbReference type="SAM" id="MobiDB-lite"/>
    </source>
</evidence>
<evidence type="ECO:0000256" key="2">
    <source>
        <dbReference type="SAM" id="Phobius"/>
    </source>
</evidence>
<keyword evidence="4" id="KW-1185">Reference proteome</keyword>
<dbReference type="RefSeq" id="WP_004969127.1">
    <property type="nucleotide sequence ID" value="NZ_AOLP01000009.1"/>
</dbReference>
<organism evidence="3 4">
    <name type="scientific">Haloferax denitrificans ATCC 35960</name>
    <dbReference type="NCBI Taxonomy" id="662478"/>
    <lineage>
        <taxon>Archaea</taxon>
        <taxon>Methanobacteriati</taxon>
        <taxon>Methanobacteriota</taxon>
        <taxon>Stenosarchaea group</taxon>
        <taxon>Halobacteria</taxon>
        <taxon>Halobacteriales</taxon>
        <taxon>Haloferacaceae</taxon>
        <taxon>Haloferax</taxon>
    </lineage>
</organism>
<dbReference type="InterPro" id="IPR045466">
    <property type="entry name" value="DUF6498"/>
</dbReference>
<name>M0JAU8_9EURY</name>
<gene>
    <name evidence="3" type="ORF">C438_09722</name>
</gene>
<feature type="compositionally biased region" description="Basic and acidic residues" evidence="1">
    <location>
        <begin position="252"/>
        <end position="272"/>
    </location>
</feature>
<feature type="transmembrane region" description="Helical" evidence="2">
    <location>
        <begin position="111"/>
        <end position="135"/>
    </location>
</feature>
<keyword evidence="2" id="KW-1133">Transmembrane helix</keyword>
<evidence type="ECO:0000313" key="3">
    <source>
        <dbReference type="EMBL" id="EMA06096.1"/>
    </source>
</evidence>
<keyword evidence="2" id="KW-0472">Membrane</keyword>
<keyword evidence="2" id="KW-0812">Transmembrane</keyword>
<feature type="transmembrane region" description="Helical" evidence="2">
    <location>
        <begin position="202"/>
        <end position="232"/>
    </location>
</feature>
<reference evidence="3 4" key="1">
    <citation type="journal article" date="2014" name="PLoS Genet.">
        <title>Phylogenetically driven sequencing of extremely halophilic archaea reveals strategies for static and dynamic osmo-response.</title>
        <authorList>
            <person name="Becker E.A."/>
            <person name="Seitzer P.M."/>
            <person name="Tritt A."/>
            <person name="Larsen D."/>
            <person name="Krusor M."/>
            <person name="Yao A.I."/>
            <person name="Wu D."/>
            <person name="Madern D."/>
            <person name="Eisen J.A."/>
            <person name="Darling A.E."/>
            <person name="Facciotti M.T."/>
        </authorList>
    </citation>
    <scope>NUCLEOTIDE SEQUENCE [LARGE SCALE GENOMIC DNA]</scope>
    <source>
        <strain evidence="3 4">ATCC 35960</strain>
    </source>
</reference>
<proteinExistence type="predicted"/>
<sequence>MSSPRSVSSSPPSAASGSRRVSSPVALAALVVANLVPLVGVVWFDWSLKALLVAYWLESGVVGLLNVPKILAASGRGDDGSSINATVNGRQVDLSPPDDPRDGFHLYPSNVPIAGFFTMHYGIFWVVHGVFVWSFDAFAPGAGAVGGVGGVGGVGVPLGAVFLAAGATLLSHGGSFAVNFVGREEYRSVSPGAQMSEPYRRVIVLHLTIILGAFLVAASGAPAAALVVMVVVKTALDAGAHLREHTRAKKRADRDRAGETAGERIEVGDASA</sequence>
<feature type="region of interest" description="Disordered" evidence="1">
    <location>
        <begin position="245"/>
        <end position="272"/>
    </location>
</feature>
<dbReference type="Pfam" id="PF20108">
    <property type="entry name" value="DUF6498"/>
    <property type="match status" value="1"/>
</dbReference>
<dbReference type="AlphaFoldDB" id="M0JAU8"/>
<comment type="caution">
    <text evidence="3">The sequence shown here is derived from an EMBL/GenBank/DDBJ whole genome shotgun (WGS) entry which is preliminary data.</text>
</comment>
<accession>M0JAU8</accession>
<dbReference type="PATRIC" id="fig|662478.6.peg.1879"/>
<feature type="transmembrane region" description="Helical" evidence="2">
    <location>
        <begin position="21"/>
        <end position="44"/>
    </location>
</feature>